<protein>
    <submittedName>
        <fullName evidence="1">Uncharacterized protein</fullName>
    </submittedName>
</protein>
<comment type="caution">
    <text evidence="1">The sequence shown here is derived from an EMBL/GenBank/DDBJ whole genome shotgun (WGS) entry which is preliminary data.</text>
</comment>
<accession>A0A2N0YXR5</accession>
<reference evidence="1 2" key="1">
    <citation type="journal article" date="2003" name="Int. J. Syst. Evol. Microbiol.">
        <title>Bacillus nealsonii sp. nov., isolated from a spacecraft-assembly facility, whose spores are gamma-radiation resistant.</title>
        <authorList>
            <person name="Venkateswaran K."/>
            <person name="Kempf M."/>
            <person name="Chen F."/>
            <person name="Satomi M."/>
            <person name="Nicholson W."/>
            <person name="Kern R."/>
        </authorList>
    </citation>
    <scope>NUCLEOTIDE SEQUENCE [LARGE SCALE GENOMIC DNA]</scope>
    <source>
        <strain evidence="1 2">FO-92</strain>
    </source>
</reference>
<dbReference type="RefSeq" id="WP_101178777.1">
    <property type="nucleotide sequence ID" value="NZ_PISE01000047.1"/>
</dbReference>
<sequence>MDTIKENKSSVVVFIPFTAVKRFFILDLTIGTVVFYGCKAVYDHVLIDSVSTMAVTEAIKKIQKYLAEFK</sequence>
<dbReference type="AlphaFoldDB" id="A0A2N0YXR5"/>
<proteinExistence type="predicted"/>
<organism evidence="1 2">
    <name type="scientific">Niallia nealsonii</name>
    <dbReference type="NCBI Taxonomy" id="115979"/>
    <lineage>
        <taxon>Bacteria</taxon>
        <taxon>Bacillati</taxon>
        <taxon>Bacillota</taxon>
        <taxon>Bacilli</taxon>
        <taxon>Bacillales</taxon>
        <taxon>Bacillaceae</taxon>
        <taxon>Niallia</taxon>
    </lineage>
</organism>
<dbReference type="EMBL" id="PISE01000047">
    <property type="protein sequence ID" value="PKG22049.1"/>
    <property type="molecule type" value="Genomic_DNA"/>
</dbReference>
<name>A0A2N0YXR5_9BACI</name>
<gene>
    <name evidence="1" type="ORF">CWS01_18945</name>
</gene>
<evidence type="ECO:0000313" key="2">
    <source>
        <dbReference type="Proteomes" id="UP000233375"/>
    </source>
</evidence>
<dbReference type="Proteomes" id="UP000233375">
    <property type="component" value="Unassembled WGS sequence"/>
</dbReference>
<keyword evidence="2" id="KW-1185">Reference proteome</keyword>
<evidence type="ECO:0000313" key="1">
    <source>
        <dbReference type="EMBL" id="PKG22049.1"/>
    </source>
</evidence>